<protein>
    <submittedName>
        <fullName evidence="2">Uncharacterized protein</fullName>
    </submittedName>
</protein>
<gene>
    <name evidence="2" type="ORF">KP509_01G011600</name>
</gene>
<comment type="similarity">
    <text evidence="1">Belongs to the FPF1 family.</text>
</comment>
<dbReference type="InterPro" id="IPR039274">
    <property type="entry name" value="FPF1"/>
</dbReference>
<dbReference type="EMBL" id="CM035406">
    <property type="protein sequence ID" value="KAH7445494.1"/>
    <property type="molecule type" value="Genomic_DNA"/>
</dbReference>
<dbReference type="OrthoDB" id="612242at2759"/>
<reference evidence="2" key="1">
    <citation type="submission" date="2021-08" db="EMBL/GenBank/DDBJ databases">
        <title>WGS assembly of Ceratopteris richardii.</title>
        <authorList>
            <person name="Marchant D.B."/>
            <person name="Chen G."/>
            <person name="Jenkins J."/>
            <person name="Shu S."/>
            <person name="Leebens-Mack J."/>
            <person name="Grimwood J."/>
            <person name="Schmutz J."/>
            <person name="Soltis P."/>
            <person name="Soltis D."/>
            <person name="Chen Z.-H."/>
        </authorList>
    </citation>
    <scope>NUCLEOTIDE SEQUENCE</scope>
    <source>
        <strain evidence="2">Whitten #5841</strain>
        <tissue evidence="2">Leaf</tissue>
    </source>
</reference>
<dbReference type="Proteomes" id="UP000825935">
    <property type="component" value="Chromosome 1"/>
</dbReference>
<comment type="caution">
    <text evidence="2">The sequence shown here is derived from an EMBL/GenBank/DDBJ whole genome shotgun (WGS) entry which is preliminary data.</text>
</comment>
<dbReference type="AlphaFoldDB" id="A0A8T2VHC5"/>
<accession>A0A8T2VHC5</accession>
<proteinExistence type="inferred from homology"/>
<evidence type="ECO:0000256" key="1">
    <source>
        <dbReference type="ARBA" id="ARBA00008013"/>
    </source>
</evidence>
<name>A0A8T2VHC5_CERRI</name>
<keyword evidence="3" id="KW-1185">Reference proteome</keyword>
<organism evidence="2 3">
    <name type="scientific">Ceratopteris richardii</name>
    <name type="common">Triangle waterfern</name>
    <dbReference type="NCBI Taxonomy" id="49495"/>
    <lineage>
        <taxon>Eukaryota</taxon>
        <taxon>Viridiplantae</taxon>
        <taxon>Streptophyta</taxon>
        <taxon>Embryophyta</taxon>
        <taxon>Tracheophyta</taxon>
        <taxon>Polypodiopsida</taxon>
        <taxon>Polypodiidae</taxon>
        <taxon>Polypodiales</taxon>
        <taxon>Pteridineae</taxon>
        <taxon>Pteridaceae</taxon>
        <taxon>Parkerioideae</taxon>
        <taxon>Ceratopteris</taxon>
    </lineage>
</organism>
<dbReference type="PANTHER" id="PTHR33433">
    <property type="entry name" value="FLOWERING-PROMOTING FACTOR 1-LIKE PROTEIN 1"/>
    <property type="match status" value="1"/>
</dbReference>
<evidence type="ECO:0000313" key="2">
    <source>
        <dbReference type="EMBL" id="KAH7445494.1"/>
    </source>
</evidence>
<sequence length="126" mass="14583">MDKGGAVPLTDRGDAYCRKCRASGRQKPPEENWTPAKKVLVYRATNEVISSYDTLESKLLVLGWERCRSSDPLVRQYYRPENGPYLLTLPVMDYFQNLKSVHLYDIVVQSRSAFEVRDIMQAHREV</sequence>
<dbReference type="OMA" id="ATHRYDI"/>
<evidence type="ECO:0000313" key="3">
    <source>
        <dbReference type="Proteomes" id="UP000825935"/>
    </source>
</evidence>